<organism evidence="2 3">
    <name type="scientific">Mycena pura</name>
    <dbReference type="NCBI Taxonomy" id="153505"/>
    <lineage>
        <taxon>Eukaryota</taxon>
        <taxon>Fungi</taxon>
        <taxon>Dikarya</taxon>
        <taxon>Basidiomycota</taxon>
        <taxon>Agaricomycotina</taxon>
        <taxon>Agaricomycetes</taxon>
        <taxon>Agaricomycetidae</taxon>
        <taxon>Agaricales</taxon>
        <taxon>Marasmiineae</taxon>
        <taxon>Mycenaceae</taxon>
        <taxon>Mycena</taxon>
    </lineage>
</organism>
<gene>
    <name evidence="2" type="ORF">GGX14DRAFT_653501</name>
</gene>
<feature type="region of interest" description="Disordered" evidence="1">
    <location>
        <begin position="96"/>
        <end position="141"/>
    </location>
</feature>
<protein>
    <submittedName>
        <fullName evidence="2">Uncharacterized protein</fullName>
    </submittedName>
</protein>
<comment type="caution">
    <text evidence="2">The sequence shown here is derived from an EMBL/GenBank/DDBJ whole genome shotgun (WGS) entry which is preliminary data.</text>
</comment>
<feature type="region of interest" description="Disordered" evidence="1">
    <location>
        <begin position="288"/>
        <end position="352"/>
    </location>
</feature>
<reference evidence="2" key="1">
    <citation type="submission" date="2023-03" db="EMBL/GenBank/DDBJ databases">
        <title>Massive genome expansion in bonnet fungi (Mycena s.s.) driven by repeated elements and novel gene families across ecological guilds.</title>
        <authorList>
            <consortium name="Lawrence Berkeley National Laboratory"/>
            <person name="Harder C.B."/>
            <person name="Miyauchi S."/>
            <person name="Viragh M."/>
            <person name="Kuo A."/>
            <person name="Thoen E."/>
            <person name="Andreopoulos B."/>
            <person name="Lu D."/>
            <person name="Skrede I."/>
            <person name="Drula E."/>
            <person name="Henrissat B."/>
            <person name="Morin E."/>
            <person name="Kohler A."/>
            <person name="Barry K."/>
            <person name="LaButti K."/>
            <person name="Morin E."/>
            <person name="Salamov A."/>
            <person name="Lipzen A."/>
            <person name="Mereny Z."/>
            <person name="Hegedus B."/>
            <person name="Baldrian P."/>
            <person name="Stursova M."/>
            <person name="Weitz H."/>
            <person name="Taylor A."/>
            <person name="Grigoriev I.V."/>
            <person name="Nagy L.G."/>
            <person name="Martin F."/>
            <person name="Kauserud H."/>
        </authorList>
    </citation>
    <scope>NUCLEOTIDE SEQUENCE</scope>
    <source>
        <strain evidence="2">9144</strain>
    </source>
</reference>
<feature type="compositionally biased region" description="Basic residues" evidence="1">
    <location>
        <begin position="107"/>
        <end position="117"/>
    </location>
</feature>
<accession>A0AAD6V5T9</accession>
<feature type="region of interest" description="Disordered" evidence="1">
    <location>
        <begin position="188"/>
        <end position="207"/>
    </location>
</feature>
<dbReference type="AlphaFoldDB" id="A0AAD6V5T9"/>
<name>A0AAD6V5T9_9AGAR</name>
<evidence type="ECO:0000256" key="1">
    <source>
        <dbReference type="SAM" id="MobiDB-lite"/>
    </source>
</evidence>
<evidence type="ECO:0000313" key="3">
    <source>
        <dbReference type="Proteomes" id="UP001219525"/>
    </source>
</evidence>
<dbReference type="EMBL" id="JARJCW010000053">
    <property type="protein sequence ID" value="KAJ7202915.1"/>
    <property type="molecule type" value="Genomic_DNA"/>
</dbReference>
<dbReference type="Proteomes" id="UP001219525">
    <property type="component" value="Unassembled WGS sequence"/>
</dbReference>
<feature type="compositionally biased region" description="Acidic residues" evidence="1">
    <location>
        <begin position="127"/>
        <end position="141"/>
    </location>
</feature>
<proteinExistence type="predicted"/>
<sequence>MLSQSVHTATSAFWVGCTGKWGSKLPHDVNIRAGTEVELAGWPAGIDFVQPAKIHQMGELHRIRDGLRNGQIRWVYLTRSQLDALEAELDEHRKAGLLKKQAPRSDKGKKRGPRKNNNKVADRDSNDENDDDDDYDDDDNADDETTALAAVITNTTTRAAPISNTVHMRATTPTAAHAADAMPVNTTPATTRAAEPTPANAADATPINTTPATRATEARPANAAHTATHATDAVHANTAPTAAHVTEAACASVNAAGATPVGAANITTVPLGPAASAFTVFTVNMGHSAGSNVASKPRKKRSDAGQKRKRSADENLDPNATAPPANHDRGNTGLDTAEPAAKRQKRATKTTAAATISAAVAADMI</sequence>
<keyword evidence="3" id="KW-1185">Reference proteome</keyword>
<evidence type="ECO:0000313" key="2">
    <source>
        <dbReference type="EMBL" id="KAJ7202915.1"/>
    </source>
</evidence>